<evidence type="ECO:0000256" key="10">
    <source>
        <dbReference type="ARBA" id="ARBA00023014"/>
    </source>
</evidence>
<dbReference type="Pfam" id="PF10588">
    <property type="entry name" value="NADH-G_4Fe-4S_3"/>
    <property type="match status" value="1"/>
</dbReference>
<dbReference type="Pfam" id="PF22117">
    <property type="entry name" value="Fer4_Nqo3"/>
    <property type="match status" value="1"/>
</dbReference>
<dbReference type="InterPro" id="IPR006963">
    <property type="entry name" value="Mopterin_OxRdtase_4Fe-4S_dom"/>
</dbReference>
<evidence type="ECO:0000259" key="15">
    <source>
        <dbReference type="PROSITE" id="PS51669"/>
    </source>
</evidence>
<evidence type="ECO:0000256" key="4">
    <source>
        <dbReference type="ARBA" id="ARBA00022485"/>
    </source>
</evidence>
<dbReference type="Proteomes" id="UP000306416">
    <property type="component" value="Unassembled WGS sequence"/>
</dbReference>
<dbReference type="PROSITE" id="PS51669">
    <property type="entry name" value="4FE4S_MOW_BIS_MGD"/>
    <property type="match status" value="1"/>
</dbReference>
<accession>A0A4S1CMK3</accession>
<comment type="cofactor">
    <cofactor evidence="1">
        <name>[4Fe-4S] cluster</name>
        <dbReference type="ChEBI" id="CHEBI:49883"/>
    </cofactor>
</comment>
<dbReference type="PROSITE" id="PS00641">
    <property type="entry name" value="COMPLEX1_75K_1"/>
    <property type="match status" value="1"/>
</dbReference>
<dbReference type="GO" id="GO:0042773">
    <property type="term" value="P:ATP synthesis coupled electron transport"/>
    <property type="evidence" value="ECO:0007669"/>
    <property type="project" value="InterPro"/>
</dbReference>
<dbReference type="EMBL" id="SRSC01000001">
    <property type="protein sequence ID" value="TGU74520.1"/>
    <property type="molecule type" value="Genomic_DNA"/>
</dbReference>
<dbReference type="GO" id="GO:0016020">
    <property type="term" value="C:membrane"/>
    <property type="evidence" value="ECO:0007669"/>
    <property type="project" value="UniProtKB-SubCell"/>
</dbReference>
<keyword evidence="6" id="KW-0874">Quinone</keyword>
<dbReference type="PROSITE" id="PS51839">
    <property type="entry name" value="4FE4S_HC3"/>
    <property type="match status" value="1"/>
</dbReference>
<evidence type="ECO:0000256" key="1">
    <source>
        <dbReference type="ARBA" id="ARBA00001966"/>
    </source>
</evidence>
<dbReference type="Pfam" id="PF13510">
    <property type="entry name" value="Fer2_4"/>
    <property type="match status" value="1"/>
</dbReference>
<dbReference type="SUPFAM" id="SSF54292">
    <property type="entry name" value="2Fe-2S ferredoxin-like"/>
    <property type="match status" value="1"/>
</dbReference>
<dbReference type="PANTHER" id="PTHR43105">
    <property type="entry name" value="RESPIRATORY NITRATE REDUCTASE"/>
    <property type="match status" value="1"/>
</dbReference>
<dbReference type="InterPro" id="IPR036010">
    <property type="entry name" value="2Fe-2S_ferredoxin-like_sf"/>
</dbReference>
<comment type="subcellular location">
    <subcellularLocation>
        <location evidence="2">Membrane</location>
    </subcellularLocation>
</comment>
<dbReference type="PROSITE" id="PS51085">
    <property type="entry name" value="2FE2S_FER_2"/>
    <property type="match status" value="1"/>
</dbReference>
<evidence type="ECO:0000313" key="18">
    <source>
        <dbReference type="Proteomes" id="UP000306416"/>
    </source>
</evidence>
<feature type="domain" description="4Fe-4S His(Cys)3-ligated-type" evidence="16">
    <location>
        <begin position="80"/>
        <end position="119"/>
    </location>
</feature>
<evidence type="ECO:0000256" key="13">
    <source>
        <dbReference type="ARBA" id="ARBA00034078"/>
    </source>
</evidence>
<dbReference type="Gene3D" id="3.10.20.740">
    <property type="match status" value="1"/>
</dbReference>
<comment type="cofactor">
    <cofactor evidence="13">
        <name>[2Fe-2S] cluster</name>
        <dbReference type="ChEBI" id="CHEBI:190135"/>
    </cofactor>
</comment>
<evidence type="ECO:0000256" key="12">
    <source>
        <dbReference type="ARBA" id="ARBA00023136"/>
    </source>
</evidence>
<dbReference type="SMART" id="SM00926">
    <property type="entry name" value="Molybdop_Fe4S4"/>
    <property type="match status" value="1"/>
</dbReference>
<dbReference type="GO" id="GO:0003954">
    <property type="term" value="F:NADH dehydrogenase activity"/>
    <property type="evidence" value="ECO:0007669"/>
    <property type="project" value="TreeGrafter"/>
</dbReference>
<dbReference type="SUPFAM" id="SSF54862">
    <property type="entry name" value="4Fe-4S ferredoxins"/>
    <property type="match status" value="1"/>
</dbReference>
<dbReference type="FunFam" id="3.10.20.740:FF:000004">
    <property type="entry name" value="NADH-quinone oxidoreductase"/>
    <property type="match status" value="1"/>
</dbReference>
<dbReference type="GO" id="GO:0051537">
    <property type="term" value="F:2 iron, 2 sulfur cluster binding"/>
    <property type="evidence" value="ECO:0007669"/>
    <property type="project" value="UniProtKB-KW"/>
</dbReference>
<dbReference type="InterPro" id="IPR050123">
    <property type="entry name" value="Prok_molybdopt-oxidoreductase"/>
</dbReference>
<keyword evidence="10" id="KW-0411">Iron-sulfur</keyword>
<gene>
    <name evidence="17" type="ORF">E4633_03395</name>
</gene>
<keyword evidence="8" id="KW-1278">Translocase</keyword>
<keyword evidence="9" id="KW-0408">Iron</keyword>
<dbReference type="Gene3D" id="2.20.25.90">
    <property type="entry name" value="ADC-like domains"/>
    <property type="match status" value="1"/>
</dbReference>
<dbReference type="RefSeq" id="WP_135868850.1">
    <property type="nucleotide sequence ID" value="NZ_SRSC01000001.1"/>
</dbReference>
<protein>
    <submittedName>
        <fullName evidence="17">2Fe-2S iron-sulfur cluster binding domain-containing protein</fullName>
    </submittedName>
</protein>
<keyword evidence="12" id="KW-0472">Membrane</keyword>
<evidence type="ECO:0000256" key="11">
    <source>
        <dbReference type="ARBA" id="ARBA00023027"/>
    </source>
</evidence>
<keyword evidence="4" id="KW-0004">4Fe-4S</keyword>
<dbReference type="GO" id="GO:0051539">
    <property type="term" value="F:4 iron, 4 sulfur cluster binding"/>
    <property type="evidence" value="ECO:0007669"/>
    <property type="project" value="UniProtKB-KW"/>
</dbReference>
<dbReference type="Pfam" id="PF04879">
    <property type="entry name" value="Molybdop_Fe4S4"/>
    <property type="match status" value="1"/>
</dbReference>
<evidence type="ECO:0000256" key="2">
    <source>
        <dbReference type="ARBA" id="ARBA00004370"/>
    </source>
</evidence>
<dbReference type="GO" id="GO:0008137">
    <property type="term" value="F:NADH dehydrogenase (ubiquinone) activity"/>
    <property type="evidence" value="ECO:0007669"/>
    <property type="project" value="InterPro"/>
</dbReference>
<feature type="domain" description="2Fe-2S ferredoxin-type" evidence="14">
    <location>
        <begin position="1"/>
        <end position="80"/>
    </location>
</feature>
<dbReference type="InterPro" id="IPR054351">
    <property type="entry name" value="NADH_UbQ_OxRdtase_ferredoxin"/>
</dbReference>
<comment type="caution">
    <text evidence="17">The sequence shown here is derived from an EMBL/GenBank/DDBJ whole genome shotgun (WGS) entry which is preliminary data.</text>
</comment>
<dbReference type="CDD" id="cd00207">
    <property type="entry name" value="fer2"/>
    <property type="match status" value="1"/>
</dbReference>
<organism evidence="17 18">
    <name type="scientific">Geomonas terrae</name>
    <dbReference type="NCBI Taxonomy" id="2562681"/>
    <lineage>
        <taxon>Bacteria</taxon>
        <taxon>Pseudomonadati</taxon>
        <taxon>Thermodesulfobacteriota</taxon>
        <taxon>Desulfuromonadia</taxon>
        <taxon>Geobacterales</taxon>
        <taxon>Geobacteraceae</taxon>
        <taxon>Geomonas</taxon>
    </lineage>
</organism>
<evidence type="ECO:0000259" key="14">
    <source>
        <dbReference type="PROSITE" id="PS51085"/>
    </source>
</evidence>
<dbReference type="InterPro" id="IPR001041">
    <property type="entry name" value="2Fe-2S_ferredoxin-type"/>
</dbReference>
<dbReference type="AlphaFoldDB" id="A0A4S1CMK3"/>
<dbReference type="GO" id="GO:0048038">
    <property type="term" value="F:quinone binding"/>
    <property type="evidence" value="ECO:0007669"/>
    <property type="project" value="UniProtKB-KW"/>
</dbReference>
<dbReference type="InterPro" id="IPR000283">
    <property type="entry name" value="NADH_UbQ_OxRdtase_75kDa_su_CS"/>
</dbReference>
<evidence type="ECO:0000259" key="16">
    <source>
        <dbReference type="PROSITE" id="PS51839"/>
    </source>
</evidence>
<dbReference type="PANTHER" id="PTHR43105:SF10">
    <property type="entry name" value="NADH-QUINONE OXIDOREDUCTASE SUBUNIT G"/>
    <property type="match status" value="1"/>
</dbReference>
<evidence type="ECO:0000313" key="17">
    <source>
        <dbReference type="EMBL" id="TGU74520.1"/>
    </source>
</evidence>
<dbReference type="PROSITE" id="PS00642">
    <property type="entry name" value="COMPLEX1_75K_2"/>
    <property type="match status" value="1"/>
</dbReference>
<dbReference type="SMART" id="SM00929">
    <property type="entry name" value="NADH-G_4Fe-4S_3"/>
    <property type="match status" value="1"/>
</dbReference>
<keyword evidence="18" id="KW-1185">Reference proteome</keyword>
<dbReference type="Gene3D" id="3.40.50.740">
    <property type="match status" value="2"/>
</dbReference>
<reference evidence="17 18" key="1">
    <citation type="submission" date="2019-04" db="EMBL/GenBank/DDBJ databases">
        <title>Geobacter oryzae sp. nov., ferric-reducing bacteria isolated from paddy soil.</title>
        <authorList>
            <person name="Xu Z."/>
            <person name="Masuda Y."/>
            <person name="Itoh H."/>
            <person name="Senoo K."/>
        </authorList>
    </citation>
    <scope>NUCLEOTIDE SEQUENCE [LARGE SCALE GENOMIC DNA]</scope>
    <source>
        <strain evidence="17 18">Red111</strain>
    </source>
</reference>
<keyword evidence="11" id="KW-0520">NAD</keyword>
<comment type="similarity">
    <text evidence="3">Belongs to the complex I 75 kDa subunit family.</text>
</comment>
<dbReference type="Gene3D" id="3.40.228.10">
    <property type="entry name" value="Dimethylsulfoxide Reductase, domain 2"/>
    <property type="match status" value="1"/>
</dbReference>
<evidence type="ECO:0000256" key="7">
    <source>
        <dbReference type="ARBA" id="ARBA00022723"/>
    </source>
</evidence>
<proteinExistence type="inferred from homology"/>
<dbReference type="InterPro" id="IPR019574">
    <property type="entry name" value="NADH_UbQ_OxRdtase_Gsu_4Fe4S-bd"/>
</dbReference>
<evidence type="ECO:0000256" key="3">
    <source>
        <dbReference type="ARBA" id="ARBA00005404"/>
    </source>
</evidence>
<name>A0A4S1CMK3_9BACT</name>
<sequence>MPKLIIDDIPVEVAPGTSVLEAARSVGITIPHFCYHPALAIAAACRLCAVKLLDGPVKGIQMSCALPAQDGMVVSTTDPEALRMRQLVIEWLMMNHPHDCPVCDEGGECLLQDFTIAGGHSRRRYQGKKRTFQNQYLGETIHHEMNRCIECYRCARFYQDYAGGTDFGVTGSAGRVYFGRFQEGALESPFSGNLVDICPTGVFTDKTGRFRARYWDYEFAPSVCQHCSVGCNTAPQNFQRETIKIVGRRNDQVNGWFICDRARFDKGYLNDPQRPREARLDGATCGYEDAIDAAAKAIGKFVAQNGAKSLAFVGSSRLSLEGMTLLAQLARTVDGARLCYFGDGAELAGSVAAARLLHEKNSAYLRDIEKAECIALYALDLMEEGPMLALAVRKAFLAGAQIYLVDGDPIPAKQKLPFTFTAVANLDEVPFEGGGRGVVIAGAGKKDADLLDQLASGGAKLVMLQPGPNAMAGGLLTLEFGGEAFSELASAGKIKGVVCFEADLPDGFNADVEVLACADWRTSAAAAKAPVFLPTTPWIESDGTAINYEGRAQRFRRTRVSGLPLKGLDSKYYGSAADAAAEHPPRVHRKEIPGGAERDAWRVMAQLIERLGGRTIEEPLTGRWSKLKDLDPEGEGVRVFNLLQGDPRTEP</sequence>
<dbReference type="GO" id="GO:0046872">
    <property type="term" value="F:metal ion binding"/>
    <property type="evidence" value="ECO:0007669"/>
    <property type="project" value="UniProtKB-KW"/>
</dbReference>
<keyword evidence="5" id="KW-0001">2Fe-2S</keyword>
<dbReference type="SUPFAM" id="SSF53706">
    <property type="entry name" value="Formate dehydrogenase/DMSO reductase, domains 1-3"/>
    <property type="match status" value="1"/>
</dbReference>
<feature type="domain" description="4Fe-4S Mo/W bis-MGD-type" evidence="15">
    <location>
        <begin position="217"/>
        <end position="273"/>
    </location>
</feature>
<evidence type="ECO:0000256" key="6">
    <source>
        <dbReference type="ARBA" id="ARBA00022719"/>
    </source>
</evidence>
<keyword evidence="7" id="KW-0479">Metal-binding</keyword>
<evidence type="ECO:0000256" key="9">
    <source>
        <dbReference type="ARBA" id="ARBA00023004"/>
    </source>
</evidence>
<evidence type="ECO:0000256" key="8">
    <source>
        <dbReference type="ARBA" id="ARBA00022967"/>
    </source>
</evidence>
<evidence type="ECO:0000256" key="5">
    <source>
        <dbReference type="ARBA" id="ARBA00022714"/>
    </source>
</evidence>